<name>A0ABQ6VAA4_9MICO</name>
<protein>
    <recommendedName>
        <fullName evidence="3">DUF342 domain-containing protein</fullName>
    </recommendedName>
</protein>
<dbReference type="Proteomes" id="UP000478836">
    <property type="component" value="Unassembled WGS sequence"/>
</dbReference>
<organism evidence="1 2">
    <name type="scientific">Microbacterium algeriense</name>
    <dbReference type="NCBI Taxonomy" id="2615184"/>
    <lineage>
        <taxon>Bacteria</taxon>
        <taxon>Bacillati</taxon>
        <taxon>Actinomycetota</taxon>
        <taxon>Actinomycetes</taxon>
        <taxon>Micrococcales</taxon>
        <taxon>Microbacteriaceae</taxon>
        <taxon>Microbacterium</taxon>
    </lineage>
</organism>
<dbReference type="GeneID" id="77475999"/>
<sequence length="228" mass="23337">MADDLSDALREIRELKKAVQRLQAARPLENASVTNGRLRIIGGTFQVDSGGSVIIVGTLSIDGTTTVTGTFKVTGPWRLEGNGTITGDVSITGNVTSTGTLTQNGALTQNGQWTLNGAGTIAGNVTQTGDTNQRGNVTVNSGGKITVQGGGGNVVLDSSFSAPRMQLGSAQIDGGASSFTFTVGAQVIYFFENTIRIPGMASKAASTVPGGFAGAVHVDAAGKFWRLT</sequence>
<evidence type="ECO:0000313" key="1">
    <source>
        <dbReference type="EMBL" id="KAB1867342.1"/>
    </source>
</evidence>
<dbReference type="RefSeq" id="WP_151458900.1">
    <property type="nucleotide sequence ID" value="NZ_WAAO01000001.1"/>
</dbReference>
<keyword evidence="2" id="KW-1185">Reference proteome</keyword>
<dbReference type="SUPFAM" id="SSF51126">
    <property type="entry name" value="Pectin lyase-like"/>
    <property type="match status" value="1"/>
</dbReference>
<evidence type="ECO:0008006" key="3">
    <source>
        <dbReference type="Google" id="ProtNLM"/>
    </source>
</evidence>
<reference evidence="2" key="1">
    <citation type="submission" date="2019-09" db="EMBL/GenBank/DDBJ databases">
        <title>Whole genome sequencing of Microbacterium maritypicum.</title>
        <authorList>
            <person name="Lenchi N."/>
        </authorList>
    </citation>
    <scope>NUCLEOTIDE SEQUENCE [LARGE SCALE GENOMIC DNA]</scope>
    <source>
        <strain evidence="2">G1</strain>
    </source>
</reference>
<accession>A0ABQ6VAA4</accession>
<dbReference type="EMBL" id="WAAO01000001">
    <property type="protein sequence ID" value="KAB1867342.1"/>
    <property type="molecule type" value="Genomic_DNA"/>
</dbReference>
<proteinExistence type="predicted"/>
<gene>
    <name evidence="1" type="ORF">F6A08_06025</name>
</gene>
<evidence type="ECO:0000313" key="2">
    <source>
        <dbReference type="Proteomes" id="UP000478836"/>
    </source>
</evidence>
<comment type="caution">
    <text evidence="1">The sequence shown here is derived from an EMBL/GenBank/DDBJ whole genome shotgun (WGS) entry which is preliminary data.</text>
</comment>
<dbReference type="InterPro" id="IPR011050">
    <property type="entry name" value="Pectin_lyase_fold/virulence"/>
</dbReference>